<dbReference type="SUPFAM" id="SSF56645">
    <property type="entry name" value="Acyl-CoA dehydrogenase NM domain-like"/>
    <property type="match status" value="1"/>
</dbReference>
<comment type="caution">
    <text evidence="11">The sequence shown here is derived from an EMBL/GenBank/DDBJ whole genome shotgun (WGS) entry which is preliminary data.</text>
</comment>
<evidence type="ECO:0000259" key="10">
    <source>
        <dbReference type="Pfam" id="PF02771"/>
    </source>
</evidence>
<evidence type="ECO:0000256" key="4">
    <source>
        <dbReference type="ARBA" id="ARBA00022827"/>
    </source>
</evidence>
<comment type="cofactor">
    <cofactor evidence="1 7">
        <name>FAD</name>
        <dbReference type="ChEBI" id="CHEBI:57692"/>
    </cofactor>
</comment>
<dbReference type="Gene3D" id="2.40.110.10">
    <property type="entry name" value="Butyryl-CoA Dehydrogenase, subunit A, domain 2"/>
    <property type="match status" value="1"/>
</dbReference>
<dbReference type="InterPro" id="IPR009075">
    <property type="entry name" value="AcylCo_DH/oxidase_C"/>
</dbReference>
<evidence type="ECO:0000256" key="7">
    <source>
        <dbReference type="RuleBase" id="RU362125"/>
    </source>
</evidence>
<keyword evidence="3 7" id="KW-0285">Flavoprotein</keyword>
<dbReference type="InterPro" id="IPR013786">
    <property type="entry name" value="AcylCoA_DH/ox_N"/>
</dbReference>
<dbReference type="InterPro" id="IPR009100">
    <property type="entry name" value="AcylCoA_DH/oxidase_NM_dom_sf"/>
</dbReference>
<keyword evidence="12" id="KW-1185">Reference proteome</keyword>
<keyword evidence="5 7" id="KW-0560">Oxidoreductase</keyword>
<dbReference type="FunFam" id="1.20.140.10:FF:000004">
    <property type="entry name" value="Acyl-CoA dehydrogenase FadE25"/>
    <property type="match status" value="1"/>
</dbReference>
<dbReference type="GO" id="GO:0003995">
    <property type="term" value="F:acyl-CoA dehydrogenase activity"/>
    <property type="evidence" value="ECO:0007669"/>
    <property type="project" value="TreeGrafter"/>
</dbReference>
<evidence type="ECO:0000256" key="5">
    <source>
        <dbReference type="ARBA" id="ARBA00023002"/>
    </source>
</evidence>
<dbReference type="RefSeq" id="WP_160647411.1">
    <property type="nucleotide sequence ID" value="NZ_SIJB01000033.1"/>
</dbReference>
<dbReference type="PIRSF" id="PIRSF016578">
    <property type="entry name" value="HsaA"/>
    <property type="match status" value="1"/>
</dbReference>
<dbReference type="InterPro" id="IPR037069">
    <property type="entry name" value="AcylCoA_DH/ox_N_sf"/>
</dbReference>
<evidence type="ECO:0000256" key="3">
    <source>
        <dbReference type="ARBA" id="ARBA00022630"/>
    </source>
</evidence>
<dbReference type="Gene3D" id="1.20.140.10">
    <property type="entry name" value="Butyryl-CoA Dehydrogenase, subunit A, domain 3"/>
    <property type="match status" value="1"/>
</dbReference>
<dbReference type="InterPro" id="IPR006091">
    <property type="entry name" value="Acyl-CoA_Oxase/DH_mid-dom"/>
</dbReference>
<feature type="domain" description="Acyl-CoA dehydrogenase/oxidase C-terminal" evidence="8">
    <location>
        <begin position="229"/>
        <end position="372"/>
    </location>
</feature>
<feature type="domain" description="Acyl-CoA oxidase/dehydrogenase middle" evidence="9">
    <location>
        <begin position="121"/>
        <end position="211"/>
    </location>
</feature>
<evidence type="ECO:0000313" key="11">
    <source>
        <dbReference type="EMBL" id="NBI30599.1"/>
    </source>
</evidence>
<dbReference type="PANTHER" id="PTHR43884:SF12">
    <property type="entry name" value="ISOVALERYL-COA DEHYDROGENASE, MITOCHONDRIAL-RELATED"/>
    <property type="match status" value="1"/>
</dbReference>
<accession>A0A6N9Q719</accession>
<evidence type="ECO:0000256" key="6">
    <source>
        <dbReference type="ARBA" id="ARBA00052546"/>
    </source>
</evidence>
<protein>
    <submittedName>
        <fullName evidence="11">Acyl-CoA dehydrogenase</fullName>
    </submittedName>
</protein>
<keyword evidence="4 7" id="KW-0274">FAD</keyword>
<organism evidence="11 12">
    <name type="scientific">Chengkuizengella marina</name>
    <dbReference type="NCBI Taxonomy" id="2507566"/>
    <lineage>
        <taxon>Bacteria</taxon>
        <taxon>Bacillati</taxon>
        <taxon>Bacillota</taxon>
        <taxon>Bacilli</taxon>
        <taxon>Bacillales</taxon>
        <taxon>Paenibacillaceae</taxon>
        <taxon>Chengkuizengella</taxon>
    </lineage>
</organism>
<name>A0A6N9Q719_9BACL</name>
<comment type="catalytic activity">
    <reaction evidence="6">
        <text>a 2,3-saturated acyl-CoA + A = a 2,3-dehydroacyl-CoA + AH2</text>
        <dbReference type="Rhea" id="RHEA:48608"/>
        <dbReference type="ChEBI" id="CHEBI:13193"/>
        <dbReference type="ChEBI" id="CHEBI:17499"/>
        <dbReference type="ChEBI" id="CHEBI:60015"/>
        <dbReference type="ChEBI" id="CHEBI:65111"/>
    </reaction>
</comment>
<evidence type="ECO:0000259" key="9">
    <source>
        <dbReference type="Pfam" id="PF02770"/>
    </source>
</evidence>
<evidence type="ECO:0000313" key="12">
    <source>
        <dbReference type="Proteomes" id="UP000448943"/>
    </source>
</evidence>
<comment type="similarity">
    <text evidence="2 7">Belongs to the acyl-CoA dehydrogenase family.</text>
</comment>
<evidence type="ECO:0000256" key="1">
    <source>
        <dbReference type="ARBA" id="ARBA00001974"/>
    </source>
</evidence>
<dbReference type="AlphaFoldDB" id="A0A6N9Q719"/>
<dbReference type="Pfam" id="PF02771">
    <property type="entry name" value="Acyl-CoA_dh_N"/>
    <property type="match status" value="1"/>
</dbReference>
<sequence>MLFELNETQRNNKKRFRKFVNDEIIPVAGQHDRLEKIDEIVISKMKENRYLGSMIPEAYGGLGMDMISLGILNEEIGRGCASVRSMLTVHGMVALAILRWGTEEQKQYWLPKMAAGDIIGAFGLTEPDVGSDAKSIKTTVEMTENRYILNGTKKWTTMGQIADIFLIFAQFEGKPGAFIVERSNVNLQITAMHGLLGARASMIAELNFNDCIIPENNLIGKVGIGLSHVAFSCLDYGRYTIAWGCIGTAQAALEASIDYAGKREQFGKKIKENQLIQKMIAEMYVQVKAGRLLCYQAASLREKGDPDSIMETWVAKYFCSTMVNKVAGDAVQIHGGNGCYNEYDVERYYRDAKINEIIEGTTQIHEILISKHSFSKIKV</sequence>
<dbReference type="EMBL" id="SIJB01000033">
    <property type="protein sequence ID" value="NBI30599.1"/>
    <property type="molecule type" value="Genomic_DNA"/>
</dbReference>
<gene>
    <name evidence="11" type="ORF">ERL59_16740</name>
</gene>
<dbReference type="Gene3D" id="1.10.540.10">
    <property type="entry name" value="Acyl-CoA dehydrogenase/oxidase, N-terminal domain"/>
    <property type="match status" value="1"/>
</dbReference>
<evidence type="ECO:0000256" key="2">
    <source>
        <dbReference type="ARBA" id="ARBA00009347"/>
    </source>
</evidence>
<dbReference type="Proteomes" id="UP000448943">
    <property type="component" value="Unassembled WGS sequence"/>
</dbReference>
<dbReference type="SUPFAM" id="SSF47203">
    <property type="entry name" value="Acyl-CoA dehydrogenase C-terminal domain-like"/>
    <property type="match status" value="1"/>
</dbReference>
<feature type="domain" description="Acyl-CoA dehydrogenase/oxidase N-terminal" evidence="10">
    <location>
        <begin position="7"/>
        <end position="117"/>
    </location>
</feature>
<dbReference type="Pfam" id="PF02770">
    <property type="entry name" value="Acyl-CoA_dh_M"/>
    <property type="match status" value="1"/>
</dbReference>
<dbReference type="OrthoDB" id="9802447at2"/>
<evidence type="ECO:0000259" key="8">
    <source>
        <dbReference type="Pfam" id="PF00441"/>
    </source>
</evidence>
<dbReference type="GO" id="GO:0050660">
    <property type="term" value="F:flavin adenine dinucleotide binding"/>
    <property type="evidence" value="ECO:0007669"/>
    <property type="project" value="InterPro"/>
</dbReference>
<dbReference type="PANTHER" id="PTHR43884">
    <property type="entry name" value="ACYL-COA DEHYDROGENASE"/>
    <property type="match status" value="1"/>
</dbReference>
<proteinExistence type="inferred from homology"/>
<dbReference type="InterPro" id="IPR036250">
    <property type="entry name" value="AcylCo_DH-like_C"/>
</dbReference>
<dbReference type="FunFam" id="1.10.540.10:FF:000002">
    <property type="entry name" value="Acyl-CoA dehydrogenase FadE19"/>
    <property type="match status" value="1"/>
</dbReference>
<dbReference type="Pfam" id="PF00441">
    <property type="entry name" value="Acyl-CoA_dh_1"/>
    <property type="match status" value="1"/>
</dbReference>
<dbReference type="InterPro" id="IPR046373">
    <property type="entry name" value="Acyl-CoA_Oxase/DH_mid-dom_sf"/>
</dbReference>
<reference evidence="11 12" key="1">
    <citation type="submission" date="2019-01" db="EMBL/GenBank/DDBJ databases">
        <title>Chengkuizengella sp. nov., isolated from deep-sea sediment of East Pacific Ocean.</title>
        <authorList>
            <person name="Yang J."/>
            <person name="Lai Q."/>
            <person name="Shao Z."/>
        </authorList>
    </citation>
    <scope>NUCLEOTIDE SEQUENCE [LARGE SCALE GENOMIC DNA]</scope>
    <source>
        <strain evidence="11 12">YPA3-1-1</strain>
    </source>
</reference>